<dbReference type="Gene3D" id="3.40.50.410">
    <property type="entry name" value="von Willebrand factor, type A domain"/>
    <property type="match status" value="1"/>
</dbReference>
<name>A0AAN9B4Y0_9CAEN</name>
<feature type="chain" id="PRO_5042955790" evidence="7">
    <location>
        <begin position="20"/>
        <end position="679"/>
    </location>
</feature>
<dbReference type="GO" id="GO:0008061">
    <property type="term" value="F:chitin binding"/>
    <property type="evidence" value="ECO:0007669"/>
    <property type="project" value="UniProtKB-KW"/>
</dbReference>
<feature type="compositionally biased region" description="Low complexity" evidence="6">
    <location>
        <begin position="239"/>
        <end position="255"/>
    </location>
</feature>
<dbReference type="InterPro" id="IPR036508">
    <property type="entry name" value="Chitin-bd_dom_sf"/>
</dbReference>
<dbReference type="Pfam" id="PF01607">
    <property type="entry name" value="CBM_14"/>
    <property type="match status" value="1"/>
</dbReference>
<organism evidence="10 11">
    <name type="scientific">Littorina saxatilis</name>
    <dbReference type="NCBI Taxonomy" id="31220"/>
    <lineage>
        <taxon>Eukaryota</taxon>
        <taxon>Metazoa</taxon>
        <taxon>Spiralia</taxon>
        <taxon>Lophotrochozoa</taxon>
        <taxon>Mollusca</taxon>
        <taxon>Gastropoda</taxon>
        <taxon>Caenogastropoda</taxon>
        <taxon>Littorinimorpha</taxon>
        <taxon>Littorinoidea</taxon>
        <taxon>Littorinidae</taxon>
        <taxon>Littorina</taxon>
    </lineage>
</organism>
<comment type="caution">
    <text evidence="10">The sequence shown here is derived from an EMBL/GenBank/DDBJ whole genome shotgun (WGS) entry which is preliminary data.</text>
</comment>
<keyword evidence="4" id="KW-1015">Disulfide bond</keyword>
<dbReference type="SMART" id="SM00327">
    <property type="entry name" value="VWA"/>
    <property type="match status" value="1"/>
</dbReference>
<keyword evidence="2 7" id="KW-0732">Signal</keyword>
<dbReference type="PANTHER" id="PTHR23301:SF0">
    <property type="entry name" value="CHITIN-BINDING TYPE-2 DOMAIN-CONTAINING PROTEIN-RELATED"/>
    <property type="match status" value="1"/>
</dbReference>
<evidence type="ECO:0000256" key="4">
    <source>
        <dbReference type="ARBA" id="ARBA00023157"/>
    </source>
</evidence>
<protein>
    <submittedName>
        <fullName evidence="10">Uncharacterized protein</fullName>
    </submittedName>
</protein>
<dbReference type="PROSITE" id="PS50234">
    <property type="entry name" value="VWFA"/>
    <property type="match status" value="1"/>
</dbReference>
<feature type="signal peptide" evidence="7">
    <location>
        <begin position="1"/>
        <end position="19"/>
    </location>
</feature>
<accession>A0AAN9B4Y0</accession>
<sequence length="679" mass="74786">MYRLAALVVAAICVAQVTAQCDKYSGRVWFLLDESETARTASSSNLDVVPASLRYDILRSQIQQFAQGLTNSSRPVEVELGIVSYQGSARQTQRLTPPNTLQTLLNNQVTNGIIPDSILTQGGVASGGSWTYTGLQQANNIAFVPNYKNIIVVVSAQASFSANRSALAQAAANQLRVKQFDLYVVAVKDNANVQYLDEQELKLVAGNDPNQYNRIESYNQLAAHLNTEVRDKRLCSTVTTTTPLPTTTPRSTTTPDPDHPCARCTHHSGTYNVPHPETCSKFYQCSGLDPETGDYLFHVFDCGPGTLFNETDANCVWPKDFSCPAWGGQCTIGRVEQFPHLCCGKYWRCAAGLVDEMDCANGQVYQNGQCRTVSDNSCLQKSPCPVGTYTECPYRVVADNPCQFNNYDPVSQMNHTMNCPVTKGWNQDECACSDDVTSCPMEEGVDVINGNDAVDCKSHMHISFDDNSFRAINEETGQDSGKWIAQNGVQIKNDYAEFNGQEGIENDIVFIPYYANRVFPNKFAIRLQFRFHSNPSETEYVLIANDRCAECIATLRVTASRSNANQWTFTFWVRDVLGDEASISANININDNQGWSEVKVVVDDMQISGTVSTPSGLQNIQEQMTGPDSTITGKVQETDCGLSIGQGRIGGQTSTQTVALDGDINDFKFYECQDLTDLN</sequence>
<keyword evidence="1" id="KW-0147">Chitin-binding</keyword>
<dbReference type="InterPro" id="IPR002557">
    <property type="entry name" value="Chitin-bd_dom"/>
</dbReference>
<dbReference type="AlphaFoldDB" id="A0AAN9B4Y0"/>
<dbReference type="SUPFAM" id="SSF57625">
    <property type="entry name" value="Invertebrate chitin-binding proteins"/>
    <property type="match status" value="1"/>
</dbReference>
<dbReference type="GO" id="GO:0005576">
    <property type="term" value="C:extracellular region"/>
    <property type="evidence" value="ECO:0007669"/>
    <property type="project" value="InterPro"/>
</dbReference>
<dbReference type="InterPro" id="IPR051940">
    <property type="entry name" value="Chitin_bind-dev_reg"/>
</dbReference>
<keyword evidence="5" id="KW-0325">Glycoprotein</keyword>
<evidence type="ECO:0000259" key="8">
    <source>
        <dbReference type="PROSITE" id="PS50234"/>
    </source>
</evidence>
<dbReference type="Gene3D" id="2.170.140.10">
    <property type="entry name" value="Chitin binding domain"/>
    <property type="match status" value="1"/>
</dbReference>
<evidence type="ECO:0000313" key="11">
    <source>
        <dbReference type="Proteomes" id="UP001374579"/>
    </source>
</evidence>
<feature type="region of interest" description="Disordered" evidence="6">
    <location>
        <begin position="239"/>
        <end position="258"/>
    </location>
</feature>
<evidence type="ECO:0000256" key="5">
    <source>
        <dbReference type="ARBA" id="ARBA00023180"/>
    </source>
</evidence>
<dbReference type="SMART" id="SM00494">
    <property type="entry name" value="ChtBD2"/>
    <property type="match status" value="2"/>
</dbReference>
<dbReference type="InterPro" id="IPR036465">
    <property type="entry name" value="vWFA_dom_sf"/>
</dbReference>
<evidence type="ECO:0000256" key="6">
    <source>
        <dbReference type="SAM" id="MobiDB-lite"/>
    </source>
</evidence>
<evidence type="ECO:0000256" key="3">
    <source>
        <dbReference type="ARBA" id="ARBA00022737"/>
    </source>
</evidence>
<dbReference type="EMBL" id="JBAMIC010000012">
    <property type="protein sequence ID" value="KAK7098744.1"/>
    <property type="molecule type" value="Genomic_DNA"/>
</dbReference>
<dbReference type="PANTHER" id="PTHR23301">
    <property type="entry name" value="CHITIN BINDING PERITROPHIN-A"/>
    <property type="match status" value="1"/>
</dbReference>
<evidence type="ECO:0000313" key="10">
    <source>
        <dbReference type="EMBL" id="KAK7098744.1"/>
    </source>
</evidence>
<evidence type="ECO:0000256" key="1">
    <source>
        <dbReference type="ARBA" id="ARBA00022669"/>
    </source>
</evidence>
<proteinExistence type="predicted"/>
<dbReference type="InterPro" id="IPR002035">
    <property type="entry name" value="VWF_A"/>
</dbReference>
<feature type="domain" description="Chitin-binding type-2" evidence="9">
    <location>
        <begin position="261"/>
        <end position="325"/>
    </location>
</feature>
<reference evidence="10 11" key="1">
    <citation type="submission" date="2024-02" db="EMBL/GenBank/DDBJ databases">
        <title>Chromosome-scale genome assembly of the rough periwinkle Littorina saxatilis.</title>
        <authorList>
            <person name="De Jode A."/>
            <person name="Faria R."/>
            <person name="Formenti G."/>
            <person name="Sims Y."/>
            <person name="Smith T.P."/>
            <person name="Tracey A."/>
            <person name="Wood J.M.D."/>
            <person name="Zagrodzka Z.B."/>
            <person name="Johannesson K."/>
            <person name="Butlin R.K."/>
            <person name="Leder E.H."/>
        </authorList>
    </citation>
    <scope>NUCLEOTIDE SEQUENCE [LARGE SCALE GENOMIC DNA]</scope>
    <source>
        <strain evidence="10">Snail1</strain>
        <tissue evidence="10">Muscle</tissue>
    </source>
</reference>
<dbReference type="SUPFAM" id="SSF53300">
    <property type="entry name" value="vWA-like"/>
    <property type="match status" value="1"/>
</dbReference>
<keyword evidence="3" id="KW-0677">Repeat</keyword>
<gene>
    <name evidence="10" type="ORF">V1264_002980</name>
</gene>
<evidence type="ECO:0000256" key="7">
    <source>
        <dbReference type="SAM" id="SignalP"/>
    </source>
</evidence>
<keyword evidence="11" id="KW-1185">Reference proteome</keyword>
<evidence type="ECO:0000256" key="2">
    <source>
        <dbReference type="ARBA" id="ARBA00022729"/>
    </source>
</evidence>
<evidence type="ECO:0000259" key="9">
    <source>
        <dbReference type="PROSITE" id="PS50940"/>
    </source>
</evidence>
<dbReference type="PROSITE" id="PS50940">
    <property type="entry name" value="CHIT_BIND_II"/>
    <property type="match status" value="1"/>
</dbReference>
<feature type="domain" description="VWFA" evidence="8">
    <location>
        <begin position="27"/>
        <end position="229"/>
    </location>
</feature>
<dbReference type="Proteomes" id="UP001374579">
    <property type="component" value="Unassembled WGS sequence"/>
</dbReference>